<name>A0A5N7IXM7_9CLOT</name>
<accession>A0A5N7IXM7</accession>
<reference evidence="2 3" key="1">
    <citation type="journal article" date="2019" name="Lett. Appl. Microbiol.">
        <title>A case of 'blown pack' spoilage of vacuum-packaged pork likely associated with Clostridium estertheticum in Canada.</title>
        <authorList>
            <person name="Zhang P."/>
            <person name="Ward P."/>
            <person name="McMullen L.M."/>
            <person name="Yang X."/>
        </authorList>
    </citation>
    <scope>NUCLEOTIDE SEQUENCE [LARGE SCALE GENOMIC DNA]</scope>
    <source>
        <strain evidence="2 3">MA19</strain>
    </source>
</reference>
<dbReference type="SUPFAM" id="SSF53927">
    <property type="entry name" value="Cytidine deaminase-like"/>
    <property type="match status" value="1"/>
</dbReference>
<dbReference type="Proteomes" id="UP000342249">
    <property type="component" value="Unassembled WGS sequence"/>
</dbReference>
<organism evidence="2 3">
    <name type="scientific">Clostridium estertheticum</name>
    <dbReference type="NCBI Taxonomy" id="238834"/>
    <lineage>
        <taxon>Bacteria</taxon>
        <taxon>Bacillati</taxon>
        <taxon>Bacillota</taxon>
        <taxon>Clostridia</taxon>
        <taxon>Eubacteriales</taxon>
        <taxon>Clostridiaceae</taxon>
        <taxon>Clostridium</taxon>
    </lineage>
</organism>
<protein>
    <recommendedName>
        <fullName evidence="1">CMP/dCMP-type deaminase domain-containing protein</fullName>
    </recommendedName>
</protein>
<dbReference type="AlphaFoldDB" id="A0A5N7IXM7"/>
<dbReference type="InterPro" id="IPR016193">
    <property type="entry name" value="Cytidine_deaminase-like"/>
</dbReference>
<dbReference type="GO" id="GO:0003824">
    <property type="term" value="F:catalytic activity"/>
    <property type="evidence" value="ECO:0007669"/>
    <property type="project" value="InterPro"/>
</dbReference>
<dbReference type="Pfam" id="PF00383">
    <property type="entry name" value="dCMP_cyt_deam_1"/>
    <property type="match status" value="1"/>
</dbReference>
<evidence type="ECO:0000313" key="2">
    <source>
        <dbReference type="EMBL" id="MPQ61230.1"/>
    </source>
</evidence>
<feature type="domain" description="CMP/dCMP-type deaminase" evidence="1">
    <location>
        <begin position="1"/>
        <end position="56"/>
    </location>
</feature>
<comment type="caution">
    <text evidence="2">The sequence shown here is derived from an EMBL/GenBank/DDBJ whole genome shotgun (WGS) entry which is preliminary data.</text>
</comment>
<dbReference type="PROSITE" id="PS51747">
    <property type="entry name" value="CYT_DCMP_DEAMINASES_2"/>
    <property type="match status" value="1"/>
</dbReference>
<dbReference type="EMBL" id="SPSF01000014">
    <property type="protein sequence ID" value="MPQ61230.1"/>
    <property type="molecule type" value="Genomic_DNA"/>
</dbReference>
<gene>
    <name evidence="2" type="ORF">E4V82_03770</name>
</gene>
<evidence type="ECO:0000313" key="3">
    <source>
        <dbReference type="Proteomes" id="UP000342249"/>
    </source>
</evidence>
<dbReference type="InterPro" id="IPR002125">
    <property type="entry name" value="CMP_dCMP_dom"/>
</dbReference>
<dbReference type="Gene3D" id="3.40.140.10">
    <property type="entry name" value="Cytidine Deaminase, domain 2"/>
    <property type="match status" value="1"/>
</dbReference>
<sequence>MTAMLGLREIEHSDIRKYILYTTMEPCPMCFGAMVMMHIRNIRFGTRDGYAGSTSLNNKLDYIKCKEIDIKRGIDEIEAFQLILQSSYEYRRQHARIENILETWRVINKLSVDYGKKLNYLKYFELAVKENKIIDNIYDEVIKGYIELKI</sequence>
<evidence type="ECO:0000259" key="1">
    <source>
        <dbReference type="PROSITE" id="PS51747"/>
    </source>
</evidence>
<proteinExistence type="predicted"/>